<dbReference type="RefSeq" id="WP_126351731.1">
    <property type="nucleotide sequence ID" value="NZ_CP086380.1"/>
</dbReference>
<keyword evidence="1" id="KW-0732">Signal</keyword>
<evidence type="ECO:0000313" key="2">
    <source>
        <dbReference type="EMBL" id="RTR28339.1"/>
    </source>
</evidence>
<evidence type="ECO:0000256" key="1">
    <source>
        <dbReference type="SAM" id="SignalP"/>
    </source>
</evidence>
<dbReference type="OrthoDB" id="70262at2"/>
<evidence type="ECO:0008006" key="4">
    <source>
        <dbReference type="Google" id="ProtNLM"/>
    </source>
</evidence>
<gene>
    <name evidence="2" type="ORF">EJ104_05380</name>
</gene>
<reference evidence="2 3" key="1">
    <citation type="submission" date="2018-12" db="EMBL/GenBank/DDBJ databases">
        <title>Deinococcus radiophilus ATCC 27603 genome sequencing and assembly.</title>
        <authorList>
            <person name="Maclea K.S."/>
            <person name="Maynard C.R."/>
        </authorList>
    </citation>
    <scope>NUCLEOTIDE SEQUENCE [LARGE SCALE GENOMIC DNA]</scope>
    <source>
        <strain evidence="2 3">ATCC 27603</strain>
    </source>
</reference>
<proteinExistence type="predicted"/>
<name>A0A3S0RH90_9DEIO</name>
<feature type="signal peptide" evidence="1">
    <location>
        <begin position="1"/>
        <end position="24"/>
    </location>
</feature>
<feature type="chain" id="PRO_5018670934" description="DUF4402 domain-containing protein" evidence="1">
    <location>
        <begin position="25"/>
        <end position="202"/>
    </location>
</feature>
<protein>
    <recommendedName>
        <fullName evidence="4">DUF4402 domain-containing protein</fullName>
    </recommendedName>
</protein>
<dbReference type="Proteomes" id="UP000277766">
    <property type="component" value="Unassembled WGS sequence"/>
</dbReference>
<accession>A0A3S0RH90</accession>
<organism evidence="2 3">
    <name type="scientific">Deinococcus radiophilus</name>
    <dbReference type="NCBI Taxonomy" id="32062"/>
    <lineage>
        <taxon>Bacteria</taxon>
        <taxon>Thermotogati</taxon>
        <taxon>Deinococcota</taxon>
        <taxon>Deinococci</taxon>
        <taxon>Deinococcales</taxon>
        <taxon>Deinococcaceae</taxon>
        <taxon>Deinococcus</taxon>
    </lineage>
</organism>
<keyword evidence="3" id="KW-1185">Reference proteome</keyword>
<dbReference type="EMBL" id="RXPE01000007">
    <property type="protein sequence ID" value="RTR28339.1"/>
    <property type="molecule type" value="Genomic_DNA"/>
</dbReference>
<evidence type="ECO:0000313" key="3">
    <source>
        <dbReference type="Proteomes" id="UP000277766"/>
    </source>
</evidence>
<comment type="caution">
    <text evidence="2">The sequence shown here is derived from an EMBL/GenBank/DDBJ whole genome shotgun (WGS) entry which is preliminary data.</text>
</comment>
<dbReference type="AlphaFoldDB" id="A0A3S0RH90"/>
<sequence>MKTTVLTAASFSLLALLGSGQAQGNLVMPAVSIRPTTATPVPTELARQVLVQPARLEAAVAPGYTTAPLTFTLLSEVATEVYLRPSDPRLVFRGPKDGQVSLTPYTLQSVSFLAMTAHNGVIDILNAAGERIAQAPYTVFSPKSVNQSASLTFSPLTQKTSLGYSVSSTWTGLREPAFSAGINLGYTPPDRLEGTISLNVRW</sequence>